<evidence type="ECO:0000313" key="10">
    <source>
        <dbReference type="Proteomes" id="UP000320333"/>
    </source>
</evidence>
<dbReference type="InterPro" id="IPR018996">
    <property type="entry name" value="Man1/Src1-like_C"/>
</dbReference>
<dbReference type="GO" id="GO:0003682">
    <property type="term" value="F:chromatin binding"/>
    <property type="evidence" value="ECO:0007669"/>
    <property type="project" value="InterPro"/>
</dbReference>
<name>A0A507ERR2_9FUNG</name>
<feature type="transmembrane region" description="Helical" evidence="7">
    <location>
        <begin position="480"/>
        <end position="498"/>
    </location>
</feature>
<evidence type="ECO:0000256" key="1">
    <source>
        <dbReference type="ARBA" id="ARBA00004126"/>
    </source>
</evidence>
<gene>
    <name evidence="9" type="ORF">CcCBS67573_g07971</name>
</gene>
<dbReference type="GO" id="GO:0071763">
    <property type="term" value="P:nuclear membrane organization"/>
    <property type="evidence" value="ECO:0007669"/>
    <property type="project" value="TreeGrafter"/>
</dbReference>
<feature type="region of interest" description="Disordered" evidence="6">
    <location>
        <begin position="693"/>
        <end position="715"/>
    </location>
</feature>
<feature type="compositionally biased region" description="Low complexity" evidence="6">
    <location>
        <begin position="9"/>
        <end position="18"/>
    </location>
</feature>
<comment type="caution">
    <text evidence="9">The sequence shown here is derived from an EMBL/GenBank/DDBJ whole genome shotgun (WGS) entry which is preliminary data.</text>
</comment>
<keyword evidence="3 7" id="KW-1133">Transmembrane helix</keyword>
<dbReference type="AlphaFoldDB" id="A0A507ERR2"/>
<feature type="region of interest" description="Disordered" evidence="6">
    <location>
        <begin position="1"/>
        <end position="20"/>
    </location>
</feature>
<dbReference type="PANTHER" id="PTHR47808:SF2">
    <property type="entry name" value="LEM DOMAIN-CONTAINING PROTEIN 2"/>
    <property type="match status" value="1"/>
</dbReference>
<dbReference type="Proteomes" id="UP000320333">
    <property type="component" value="Unassembled WGS sequence"/>
</dbReference>
<evidence type="ECO:0000256" key="4">
    <source>
        <dbReference type="ARBA" id="ARBA00023136"/>
    </source>
</evidence>
<evidence type="ECO:0000256" key="5">
    <source>
        <dbReference type="ARBA" id="ARBA00023242"/>
    </source>
</evidence>
<dbReference type="GO" id="GO:0005637">
    <property type="term" value="C:nuclear inner membrane"/>
    <property type="evidence" value="ECO:0007669"/>
    <property type="project" value="InterPro"/>
</dbReference>
<evidence type="ECO:0000256" key="7">
    <source>
        <dbReference type="SAM" id="Phobius"/>
    </source>
</evidence>
<keyword evidence="2 7" id="KW-0812">Transmembrane</keyword>
<protein>
    <recommendedName>
        <fullName evidence="8">Man1/Src1-like C-terminal domain-containing protein</fullName>
    </recommendedName>
</protein>
<feature type="region of interest" description="Disordered" evidence="6">
    <location>
        <begin position="172"/>
        <end position="204"/>
    </location>
</feature>
<dbReference type="GO" id="GO:0005783">
    <property type="term" value="C:endoplasmic reticulum"/>
    <property type="evidence" value="ECO:0007669"/>
    <property type="project" value="TreeGrafter"/>
</dbReference>
<dbReference type="OrthoDB" id="2503928at2759"/>
<keyword evidence="4 7" id="KW-0472">Membrane</keyword>
<feature type="compositionally biased region" description="Basic residues" evidence="6">
    <location>
        <begin position="706"/>
        <end position="715"/>
    </location>
</feature>
<dbReference type="PANTHER" id="PTHR47808">
    <property type="entry name" value="INNER NUCLEAR MEMBRANE PROTEIN HEH2-RELATED"/>
    <property type="match status" value="1"/>
</dbReference>
<evidence type="ECO:0000256" key="2">
    <source>
        <dbReference type="ARBA" id="ARBA00022692"/>
    </source>
</evidence>
<organism evidence="9 10">
    <name type="scientific">Chytriomyces confervae</name>
    <dbReference type="NCBI Taxonomy" id="246404"/>
    <lineage>
        <taxon>Eukaryota</taxon>
        <taxon>Fungi</taxon>
        <taxon>Fungi incertae sedis</taxon>
        <taxon>Chytridiomycota</taxon>
        <taxon>Chytridiomycota incertae sedis</taxon>
        <taxon>Chytridiomycetes</taxon>
        <taxon>Chytridiales</taxon>
        <taxon>Chytriomycetaceae</taxon>
        <taxon>Chytriomyces</taxon>
    </lineage>
</organism>
<comment type="subcellular location">
    <subcellularLocation>
        <location evidence="1">Nucleus membrane</location>
    </subcellularLocation>
</comment>
<evidence type="ECO:0000313" key="9">
    <source>
        <dbReference type="EMBL" id="TPX65990.1"/>
    </source>
</evidence>
<dbReference type="Pfam" id="PF09402">
    <property type="entry name" value="MSC"/>
    <property type="match status" value="1"/>
</dbReference>
<dbReference type="EMBL" id="QEAP01000463">
    <property type="protein sequence ID" value="TPX65990.1"/>
    <property type="molecule type" value="Genomic_DNA"/>
</dbReference>
<dbReference type="STRING" id="246404.A0A507ERR2"/>
<feature type="region of interest" description="Disordered" evidence="6">
    <location>
        <begin position="135"/>
        <end position="159"/>
    </location>
</feature>
<evidence type="ECO:0000256" key="6">
    <source>
        <dbReference type="SAM" id="MobiDB-lite"/>
    </source>
</evidence>
<feature type="transmembrane region" description="Helical" evidence="7">
    <location>
        <begin position="208"/>
        <end position="234"/>
    </location>
</feature>
<feature type="compositionally biased region" description="Basic and acidic residues" evidence="6">
    <location>
        <begin position="693"/>
        <end position="705"/>
    </location>
</feature>
<dbReference type="InterPro" id="IPR044780">
    <property type="entry name" value="Heh2/Src1"/>
</dbReference>
<proteinExistence type="predicted"/>
<dbReference type="GO" id="GO:0034399">
    <property type="term" value="C:nuclear periphery"/>
    <property type="evidence" value="ECO:0007669"/>
    <property type="project" value="TreeGrafter"/>
</dbReference>
<keyword evidence="5" id="KW-0539">Nucleus</keyword>
<keyword evidence="10" id="KW-1185">Reference proteome</keyword>
<sequence>MLTVNELRSQSSPISSASAKKRKHLRLPAYVTHEWARQRHSVSELVSCLSEAGVPLALKREKRDYYQDLFDELLLPLIDEGIRNQRRESHFAMREQQLSEDENQDSDNAEENIMHSEAQDDVQRDNHDEVVDTALMHEGGKPPSPAIEPKHLPKNSRLSTSSLAAIEQPAFATADASTRKPFKFIRTPPTQHKSPSSRKRRKPPQSPYVYAAFVAFTLLFLFWVAQAAVFYSLWDVAGYRPRGTPAPQLAVTGNRPFDAILTTVVAPGVSRECPKGAVCGKKKVVACVEPHHVLRHSLMGKWIVKWGGSEELLYALPFVPTPVCVYDGAKVQMEVKKQVQVEKLILQLNDIVRIWIGRMSCKEGNPDPEMTELEVSLARDKNTNRWIGLPVPSAKRQLRRFIGEKWSKDKFEEHWLLILNRIAAASAVYDQASNRTVPLYTILDQSSTSPGHRVLVSHDPPILSMRCAFKKNIWSFACTYYPYLFGIATILTSLAYITHRNAARACDSHVTATLVEDILDTLHATHELHISNRAACPVDGVSVAQLRSHFVRTIRDLDGAATAAASSGSPSFFRTRWGGIRYPLNEYGYAADVDVHGRTRWIVADGRMADRLWKSVSASVLRNACVMETVSEVAGGEDCVWQWIGGYALSPKTRKKVDDKHVAGGDDIGYEGSSGGNAGERGRTLHRGIIVENDVHDGEDAEGRGASRKVRYPAL</sequence>
<feature type="domain" description="Man1/Src1-like C-terminal" evidence="8">
    <location>
        <begin position="271"/>
        <end position="645"/>
    </location>
</feature>
<accession>A0A507ERR2</accession>
<evidence type="ECO:0000259" key="8">
    <source>
        <dbReference type="Pfam" id="PF09402"/>
    </source>
</evidence>
<evidence type="ECO:0000256" key="3">
    <source>
        <dbReference type="ARBA" id="ARBA00022989"/>
    </source>
</evidence>
<reference evidence="9 10" key="1">
    <citation type="journal article" date="2019" name="Sci. Rep.">
        <title>Comparative genomics of chytrid fungi reveal insights into the obligate biotrophic and pathogenic lifestyle of Synchytrium endobioticum.</title>
        <authorList>
            <person name="van de Vossenberg B.T.L.H."/>
            <person name="Warris S."/>
            <person name="Nguyen H.D.T."/>
            <person name="van Gent-Pelzer M.P.E."/>
            <person name="Joly D.L."/>
            <person name="van de Geest H.C."/>
            <person name="Bonants P.J.M."/>
            <person name="Smith D.S."/>
            <person name="Levesque C.A."/>
            <person name="van der Lee T.A.J."/>
        </authorList>
    </citation>
    <scope>NUCLEOTIDE SEQUENCE [LARGE SCALE GENOMIC DNA]</scope>
    <source>
        <strain evidence="9 10">CBS 675.73</strain>
    </source>
</reference>